<feature type="transmembrane region" description="Helical" evidence="13">
    <location>
        <begin position="130"/>
        <end position="150"/>
    </location>
</feature>
<feature type="transmembrane region" description="Helical" evidence="13">
    <location>
        <begin position="280"/>
        <end position="306"/>
    </location>
</feature>
<feature type="transmembrane region" description="Helical" evidence="13">
    <location>
        <begin position="332"/>
        <end position="352"/>
    </location>
</feature>
<feature type="transmembrane region" description="Helical" evidence="13">
    <location>
        <begin position="96"/>
        <end position="118"/>
    </location>
</feature>
<proteinExistence type="inferred from homology"/>
<comment type="subcellular location">
    <subcellularLocation>
        <location evidence="13">Cell membrane</location>
        <topology evidence="13">Multi-pass membrane protein</topology>
    </subcellularLocation>
    <subcellularLocation>
        <location evidence="1">Membrane</location>
        <topology evidence="1">Multi-pass membrane protein</topology>
    </subcellularLocation>
</comment>
<feature type="transmembrane region" description="Helical" evidence="13">
    <location>
        <begin position="209"/>
        <end position="228"/>
    </location>
</feature>
<comment type="catalytic activity">
    <reaction evidence="13">
        <text>K(+)(in) + H(+)(in) = K(+)(out) + H(+)(out)</text>
        <dbReference type="Rhea" id="RHEA:28490"/>
        <dbReference type="ChEBI" id="CHEBI:15378"/>
        <dbReference type="ChEBI" id="CHEBI:29103"/>
    </reaction>
</comment>
<protein>
    <recommendedName>
        <fullName evidence="13">Probable potassium transport system protein Kup</fullName>
    </recommendedName>
</protein>
<keyword evidence="10 13" id="KW-1133">Transmembrane helix</keyword>
<keyword evidence="3 13" id="KW-0813">Transport</keyword>
<evidence type="ECO:0000256" key="8">
    <source>
        <dbReference type="ARBA" id="ARBA00022847"/>
    </source>
</evidence>
<evidence type="ECO:0000256" key="7">
    <source>
        <dbReference type="ARBA" id="ARBA00022692"/>
    </source>
</evidence>
<feature type="transmembrane region" description="Helical" evidence="13">
    <location>
        <begin position="162"/>
        <end position="184"/>
    </location>
</feature>
<dbReference type="STRING" id="1123029.SAMN02745172_00094"/>
<evidence type="ECO:0000256" key="3">
    <source>
        <dbReference type="ARBA" id="ARBA00022448"/>
    </source>
</evidence>
<evidence type="ECO:0000256" key="13">
    <source>
        <dbReference type="HAMAP-Rule" id="MF_01522"/>
    </source>
</evidence>
<evidence type="ECO:0000256" key="14">
    <source>
        <dbReference type="SAM" id="MobiDB-lite"/>
    </source>
</evidence>
<dbReference type="PANTHER" id="PTHR30540:SF79">
    <property type="entry name" value="LOW AFFINITY POTASSIUM TRANSPORT SYSTEM PROTEIN KUP"/>
    <property type="match status" value="1"/>
</dbReference>
<dbReference type="Proteomes" id="UP000186406">
    <property type="component" value="Unassembled WGS sequence"/>
</dbReference>
<feature type="transmembrane region" description="Helical" evidence="13">
    <location>
        <begin position="391"/>
        <end position="408"/>
    </location>
</feature>
<evidence type="ECO:0000256" key="6">
    <source>
        <dbReference type="ARBA" id="ARBA00022538"/>
    </source>
</evidence>
<keyword evidence="11 13" id="KW-0406">Ion transport</keyword>
<evidence type="ECO:0000313" key="18">
    <source>
        <dbReference type="Proteomes" id="UP000186406"/>
    </source>
</evidence>
<keyword evidence="4 13" id="KW-1003">Cell membrane</keyword>
<organism evidence="17 18">
    <name type="scientific">Pseudoxanthobacter soli DSM 19599</name>
    <dbReference type="NCBI Taxonomy" id="1123029"/>
    <lineage>
        <taxon>Bacteria</taxon>
        <taxon>Pseudomonadati</taxon>
        <taxon>Pseudomonadota</taxon>
        <taxon>Alphaproteobacteria</taxon>
        <taxon>Hyphomicrobiales</taxon>
        <taxon>Segnochrobactraceae</taxon>
        <taxon>Pseudoxanthobacter</taxon>
    </lineage>
</organism>
<dbReference type="EMBL" id="FRXO01000001">
    <property type="protein sequence ID" value="SHO59870.1"/>
    <property type="molecule type" value="Genomic_DNA"/>
</dbReference>
<evidence type="ECO:0000256" key="4">
    <source>
        <dbReference type="ARBA" id="ARBA00022475"/>
    </source>
</evidence>
<evidence type="ECO:0000256" key="11">
    <source>
        <dbReference type="ARBA" id="ARBA00023065"/>
    </source>
</evidence>
<keyword evidence="18" id="KW-1185">Reference proteome</keyword>
<reference evidence="17 18" key="1">
    <citation type="submission" date="2016-12" db="EMBL/GenBank/DDBJ databases">
        <authorList>
            <person name="Song W.-J."/>
            <person name="Kurnit D.M."/>
        </authorList>
    </citation>
    <scope>NUCLEOTIDE SEQUENCE [LARGE SCALE GENOMIC DNA]</scope>
    <source>
        <strain evidence="17 18">DSM 19599</strain>
    </source>
</reference>
<dbReference type="GO" id="GO:0015079">
    <property type="term" value="F:potassium ion transmembrane transporter activity"/>
    <property type="evidence" value="ECO:0007669"/>
    <property type="project" value="UniProtKB-UniRule"/>
</dbReference>
<feature type="transmembrane region" description="Helical" evidence="13">
    <location>
        <begin position="240"/>
        <end position="260"/>
    </location>
</feature>
<dbReference type="InterPro" id="IPR023051">
    <property type="entry name" value="Kup"/>
</dbReference>
<dbReference type="GO" id="GO:0015293">
    <property type="term" value="F:symporter activity"/>
    <property type="evidence" value="ECO:0007669"/>
    <property type="project" value="UniProtKB-UniRule"/>
</dbReference>
<dbReference type="Pfam" id="PF02705">
    <property type="entry name" value="K_trans"/>
    <property type="match status" value="1"/>
</dbReference>
<keyword evidence="6 13" id="KW-0633">Potassium transport</keyword>
<feature type="domain" description="K+ potassium transporter integral membrane" evidence="15">
    <location>
        <begin position="9"/>
        <end position="447"/>
    </location>
</feature>
<evidence type="ECO:0000259" key="16">
    <source>
        <dbReference type="Pfam" id="PF22776"/>
    </source>
</evidence>
<keyword evidence="8 13" id="KW-0769">Symport</keyword>
<feature type="transmembrane region" description="Helical" evidence="13">
    <location>
        <begin position="37"/>
        <end position="58"/>
    </location>
</feature>
<keyword evidence="7 13" id="KW-0812">Transmembrane</keyword>
<name>A0A1M7Z514_9HYPH</name>
<dbReference type="InterPro" id="IPR053951">
    <property type="entry name" value="K_trans_N"/>
</dbReference>
<evidence type="ECO:0000256" key="1">
    <source>
        <dbReference type="ARBA" id="ARBA00004141"/>
    </source>
</evidence>
<dbReference type="HAMAP" id="MF_01522">
    <property type="entry name" value="Kup"/>
    <property type="match status" value="1"/>
</dbReference>
<comment type="function">
    <text evidence="13">Transport of potassium into the cell. Likely operates as a K(+):H(+) symporter.</text>
</comment>
<dbReference type="Pfam" id="PF22776">
    <property type="entry name" value="K_trans_C"/>
    <property type="match status" value="1"/>
</dbReference>
<evidence type="ECO:0000259" key="15">
    <source>
        <dbReference type="Pfam" id="PF02705"/>
    </source>
</evidence>
<dbReference type="AlphaFoldDB" id="A0A1M7Z514"/>
<keyword evidence="5" id="KW-0997">Cell inner membrane</keyword>
<feature type="transmembrane region" description="Helical" evidence="13">
    <location>
        <begin position="358"/>
        <end position="379"/>
    </location>
</feature>
<evidence type="ECO:0000256" key="2">
    <source>
        <dbReference type="ARBA" id="ARBA00007019"/>
    </source>
</evidence>
<dbReference type="GO" id="GO:0005886">
    <property type="term" value="C:plasma membrane"/>
    <property type="evidence" value="ECO:0007669"/>
    <property type="project" value="UniProtKB-SubCell"/>
</dbReference>
<dbReference type="InterPro" id="IPR003855">
    <property type="entry name" value="K+_transporter"/>
</dbReference>
<gene>
    <name evidence="13" type="primary">kup</name>
    <name evidence="17" type="ORF">SAMN02745172_00094</name>
</gene>
<evidence type="ECO:0000256" key="10">
    <source>
        <dbReference type="ARBA" id="ARBA00022989"/>
    </source>
</evidence>
<keyword evidence="12 13" id="KW-0472">Membrane</keyword>
<feature type="region of interest" description="Disordered" evidence="14">
    <location>
        <begin position="621"/>
        <end position="641"/>
    </location>
</feature>
<evidence type="ECO:0000313" key="17">
    <source>
        <dbReference type="EMBL" id="SHO59870.1"/>
    </source>
</evidence>
<accession>A0A1M7Z514</accession>
<keyword evidence="9 13" id="KW-0630">Potassium</keyword>
<evidence type="ECO:0000256" key="9">
    <source>
        <dbReference type="ARBA" id="ARBA00022958"/>
    </source>
</evidence>
<dbReference type="InterPro" id="IPR053952">
    <property type="entry name" value="K_trans_C"/>
</dbReference>
<sequence length="641" mass="69154">MSARRMPLTIGALGIVFGDIGTSPLYAFREAARAAEAATDFAVLGVLSLMLWAIILSVSLKYVTLVLRLDNDGEGGILALATLLDLQHFTPGHRGLLLLVALVGAAMLFGDGVITPAISVLSAVEGLELVAPSLTEFVVPITVAILLVLYAAQRAGTHRIGVLFGPVMTLWFVVLGVLGLIAAVKNPIVFTAINPLYGVELIWSAPEKAIFVLAAVFLTITGGEALYADLGQFGRKVITRAWYCFAMPGLVLNYFGQGALVLADPTALRNPFFLLAPNFLLLPLVILSALATVIASQAIITGVFSLAKQAIETSFLVPLAVKHTAEEYESHVYIGTINVLLAILSISTVFVFRSSDALSHAYGIAVATAMITTTVLYVSAQFRLRRWPRPLTALVGIVILSIDMVFFLPNLGKIPTGGELPLALAGFALLVMISWRVGTRRMSEILTRRGYVEIEELEGSLRTSTVVHRTAVVLSRSSVRVPVALSRLNQLLDVSFDRFVFVSVKVAGRPRIGPSERLFVDTVSKRMSRVSLVVGYMQSVNLPALIAPALREIGVDPGSVIYVVGHERPLPPKRIRSVRDVLSFVFVVLMRNAARAADRFNLPHKRTLEVGYPIGFDASRAPDARPPSGRANPAEVVLPRK</sequence>
<evidence type="ECO:0000256" key="12">
    <source>
        <dbReference type="ARBA" id="ARBA00023136"/>
    </source>
</evidence>
<evidence type="ECO:0000256" key="5">
    <source>
        <dbReference type="ARBA" id="ARBA00022519"/>
    </source>
</evidence>
<feature type="transmembrane region" description="Helical" evidence="13">
    <location>
        <begin position="420"/>
        <end position="438"/>
    </location>
</feature>
<feature type="domain" description="K+ potassium transporter C-terminal" evidence="16">
    <location>
        <begin position="470"/>
        <end position="614"/>
    </location>
</feature>
<dbReference type="PANTHER" id="PTHR30540">
    <property type="entry name" value="OSMOTIC STRESS POTASSIUM TRANSPORTER"/>
    <property type="match status" value="1"/>
</dbReference>
<comment type="similarity">
    <text evidence="2 13">Belongs to the HAK/KUP transporter (TC 2.A.72) family.</text>
</comment>